<dbReference type="GO" id="GO:0046872">
    <property type="term" value="F:metal ion binding"/>
    <property type="evidence" value="ECO:0007669"/>
    <property type="project" value="UniProtKB-KW"/>
</dbReference>
<dbReference type="STRING" id="1423807.FD16_GL002322"/>
<reference evidence="4 5" key="1">
    <citation type="journal article" date="2015" name="Genome Announc.">
        <title>Expanding the biotechnology potential of lactobacilli through comparative genomics of 213 strains and associated genera.</title>
        <authorList>
            <person name="Sun Z."/>
            <person name="Harris H.M."/>
            <person name="McCann A."/>
            <person name="Guo C."/>
            <person name="Argimon S."/>
            <person name="Zhang W."/>
            <person name="Yang X."/>
            <person name="Jeffery I.B."/>
            <person name="Cooney J.C."/>
            <person name="Kagawa T.F."/>
            <person name="Liu W."/>
            <person name="Song Y."/>
            <person name="Salvetti E."/>
            <person name="Wrobel A."/>
            <person name="Rasinkangas P."/>
            <person name="Parkhill J."/>
            <person name="Rea M.C."/>
            <person name="O'Sullivan O."/>
            <person name="Ritari J."/>
            <person name="Douillard F.P."/>
            <person name="Paul Ross R."/>
            <person name="Yang R."/>
            <person name="Briner A.E."/>
            <person name="Felis G.E."/>
            <person name="de Vos W.M."/>
            <person name="Barrangou R."/>
            <person name="Klaenhammer T.R."/>
            <person name="Caufield P.W."/>
            <person name="Cui Y."/>
            <person name="Zhang H."/>
            <person name="O'Toole P.W."/>
        </authorList>
    </citation>
    <scope>NUCLEOTIDE SEQUENCE [LARGE SCALE GENOMIC DNA]</scope>
    <source>
        <strain evidence="4 5">DSM 5007</strain>
    </source>
</reference>
<dbReference type="Proteomes" id="UP000051820">
    <property type="component" value="Unassembled WGS sequence"/>
</dbReference>
<keyword evidence="5" id="KW-1185">Reference proteome</keyword>
<dbReference type="InterPro" id="IPR016718">
    <property type="entry name" value="rRNA_m1G-MeTrfase_A_prd"/>
</dbReference>
<sequence>MESIDGNSVVCAKNHHIDFNKHGYLYFLKQGAGTEYDGEMLSARRKLLMKGLFKPIVEKISQQMNNTDQTILDVGCGEGTPLSQLMSIRNKHDTAIGFDISKPGIQLATQLDTNAFFCVADLRQLPFNNASFDTLVEIFSPSDYGEFKRVLKPNGKLYKVIPNAGYLGELRNLLYDTGDHQTYDNSKVLNLFKSHFSNVKEFEIKYQFEIPNDLKKELVLMTPMHWGRDAKTLTDQDLEGFNEVTVDVTLLEAENA</sequence>
<keyword evidence="1" id="KW-0479">Metal-binding</keyword>
<name>A0A0R1W4M1_9LACO</name>
<evidence type="ECO:0000256" key="2">
    <source>
        <dbReference type="PIRSR" id="PIRSR018249-2"/>
    </source>
</evidence>
<dbReference type="Gene3D" id="3.40.50.150">
    <property type="entry name" value="Vaccinia Virus protein VP39"/>
    <property type="match status" value="1"/>
</dbReference>
<proteinExistence type="predicted"/>
<keyword evidence="4" id="KW-0808">Transferase</keyword>
<dbReference type="EMBL" id="AZGF01000007">
    <property type="protein sequence ID" value="KRM12570.1"/>
    <property type="molecule type" value="Genomic_DNA"/>
</dbReference>
<feature type="binding site" evidence="2">
    <location>
        <position position="166"/>
    </location>
    <ligand>
        <name>S-adenosyl-L-methionine</name>
        <dbReference type="ChEBI" id="CHEBI:59789"/>
    </ligand>
</feature>
<feature type="binding site" evidence="1">
    <location>
        <position position="15"/>
    </location>
    <ligand>
        <name>Zn(2+)</name>
        <dbReference type="ChEBI" id="CHEBI:29105"/>
    </ligand>
</feature>
<dbReference type="InterPro" id="IPR029063">
    <property type="entry name" value="SAM-dependent_MTases_sf"/>
</dbReference>
<evidence type="ECO:0000256" key="1">
    <source>
        <dbReference type="PIRSR" id="PIRSR018249-1"/>
    </source>
</evidence>
<keyword evidence="2" id="KW-0949">S-adenosyl-L-methionine</keyword>
<dbReference type="SUPFAM" id="SSF53335">
    <property type="entry name" value="S-adenosyl-L-methionine-dependent methyltransferases"/>
    <property type="match status" value="1"/>
</dbReference>
<keyword evidence="1" id="KW-0862">Zinc</keyword>
<comment type="caution">
    <text evidence="4">The sequence shown here is derived from an EMBL/GenBank/DDBJ whole genome shotgun (WGS) entry which is preliminary data.</text>
</comment>
<dbReference type="GO" id="GO:0008168">
    <property type="term" value="F:methyltransferase activity"/>
    <property type="evidence" value="ECO:0007669"/>
    <property type="project" value="UniProtKB-KW"/>
</dbReference>
<dbReference type="PATRIC" id="fig|1423807.3.peg.2389"/>
<feature type="binding site" evidence="1">
    <location>
        <position position="11"/>
    </location>
    <ligand>
        <name>Zn(2+)</name>
        <dbReference type="ChEBI" id="CHEBI:29105"/>
    </ligand>
</feature>
<accession>A0A0R1W4M1</accession>
<dbReference type="Pfam" id="PF13847">
    <property type="entry name" value="Methyltransf_31"/>
    <property type="match status" value="1"/>
</dbReference>
<dbReference type="GO" id="GO:0032259">
    <property type="term" value="P:methylation"/>
    <property type="evidence" value="ECO:0007669"/>
    <property type="project" value="UniProtKB-KW"/>
</dbReference>
<evidence type="ECO:0000313" key="4">
    <source>
        <dbReference type="EMBL" id="KRM12570.1"/>
    </source>
</evidence>
<dbReference type="CDD" id="cd02440">
    <property type="entry name" value="AdoMet_MTases"/>
    <property type="match status" value="1"/>
</dbReference>
<feature type="binding site" evidence="2">
    <location>
        <begin position="78"/>
        <end position="79"/>
    </location>
    <ligand>
        <name>S-adenosyl-L-methionine</name>
        <dbReference type="ChEBI" id="CHEBI:59789"/>
    </ligand>
</feature>
<evidence type="ECO:0000313" key="5">
    <source>
        <dbReference type="Proteomes" id="UP000051820"/>
    </source>
</evidence>
<dbReference type="AlphaFoldDB" id="A0A0R1W4M1"/>
<dbReference type="eggNOG" id="COG2226">
    <property type="taxonomic scope" value="Bacteria"/>
</dbReference>
<keyword evidence="4" id="KW-0489">Methyltransferase</keyword>
<dbReference type="InterPro" id="IPR025714">
    <property type="entry name" value="Methyltranfer_dom"/>
</dbReference>
<evidence type="ECO:0000259" key="3">
    <source>
        <dbReference type="Pfam" id="PF13847"/>
    </source>
</evidence>
<feature type="domain" description="Methyltransferase" evidence="3">
    <location>
        <begin position="68"/>
        <end position="163"/>
    </location>
</feature>
<organism evidence="4 5">
    <name type="scientific">Paucilactobacillus suebicus DSM 5007 = KCTC 3549</name>
    <dbReference type="NCBI Taxonomy" id="1423807"/>
    <lineage>
        <taxon>Bacteria</taxon>
        <taxon>Bacillati</taxon>
        <taxon>Bacillota</taxon>
        <taxon>Bacilli</taxon>
        <taxon>Lactobacillales</taxon>
        <taxon>Lactobacillaceae</taxon>
        <taxon>Paucilactobacillus</taxon>
    </lineage>
</organism>
<feature type="binding site" evidence="2">
    <location>
        <position position="53"/>
    </location>
    <ligand>
        <name>S-adenosyl-L-methionine</name>
        <dbReference type="ChEBI" id="CHEBI:59789"/>
    </ligand>
</feature>
<dbReference type="PIRSF" id="PIRSF018249">
    <property type="entry name" value="MyrA_prd"/>
    <property type="match status" value="1"/>
</dbReference>
<gene>
    <name evidence="4" type="ORF">FD16_GL002322</name>
</gene>
<protein>
    <submittedName>
        <fullName evidence="4">rRNA (Guanine-N(1)-)-methyltransferase</fullName>
    </submittedName>
</protein>